<feature type="domain" description="CCHC-type" evidence="21">
    <location>
        <begin position="528"/>
        <end position="542"/>
    </location>
</feature>
<evidence type="ECO:0000256" key="1">
    <source>
        <dbReference type="ARBA" id="ARBA00002180"/>
    </source>
</evidence>
<dbReference type="EMBL" id="BKCJ010004416">
    <property type="protein sequence ID" value="GEU60915.1"/>
    <property type="molecule type" value="Genomic_DNA"/>
</dbReference>
<keyword evidence="15" id="KW-0917">Virion maturation</keyword>
<dbReference type="Pfam" id="PF14223">
    <property type="entry name" value="Retrotran_gag_2"/>
    <property type="match status" value="1"/>
</dbReference>
<dbReference type="GO" id="GO:0004519">
    <property type="term" value="F:endonuclease activity"/>
    <property type="evidence" value="ECO:0007669"/>
    <property type="project" value="UniProtKB-KW"/>
</dbReference>
<dbReference type="InterPro" id="IPR054722">
    <property type="entry name" value="PolX-like_BBD"/>
</dbReference>
<dbReference type="GO" id="GO:0003676">
    <property type="term" value="F:nucleic acid binding"/>
    <property type="evidence" value="ECO:0007669"/>
    <property type="project" value="InterPro"/>
</dbReference>
<keyword evidence="12" id="KW-0229">DNA integration</keyword>
<reference evidence="23" key="1">
    <citation type="journal article" date="2019" name="Sci. Rep.">
        <title>Draft genome of Tanacetum cinerariifolium, the natural source of mosquito coil.</title>
        <authorList>
            <person name="Yamashiro T."/>
            <person name="Shiraishi A."/>
            <person name="Satake H."/>
            <person name="Nakayama K."/>
        </authorList>
    </citation>
    <scope>NUCLEOTIDE SEQUENCE</scope>
</reference>
<dbReference type="InterPro" id="IPR043502">
    <property type="entry name" value="DNA/RNA_pol_sf"/>
</dbReference>
<proteinExistence type="predicted"/>
<evidence type="ECO:0000259" key="21">
    <source>
        <dbReference type="PROSITE" id="PS50158"/>
    </source>
</evidence>
<dbReference type="InterPro" id="IPR001878">
    <property type="entry name" value="Znf_CCHC"/>
</dbReference>
<dbReference type="Pfam" id="PF07727">
    <property type="entry name" value="RVT_2"/>
    <property type="match status" value="1"/>
</dbReference>
<dbReference type="InterPro" id="IPR001584">
    <property type="entry name" value="Integrase_cat-core"/>
</dbReference>
<comment type="function">
    <text evidence="1">The aspartyl protease (PR) mediates the proteolytic cleavages of the Gag and Gag-Pol polyproteins after assembly of the VLP.</text>
</comment>
<comment type="caution">
    <text evidence="23">The sequence shown here is derived from an EMBL/GenBank/DDBJ whole genome shotgun (WGS) entry which is preliminary data.</text>
</comment>
<keyword evidence="17" id="KW-0511">Multifunctional enzyme</keyword>
<dbReference type="Gene3D" id="3.30.420.10">
    <property type="entry name" value="Ribonuclease H-like superfamily/Ribonuclease H"/>
    <property type="match status" value="1"/>
</dbReference>
<keyword evidence="4" id="KW-0540">Nuclease</keyword>
<keyword evidence="11" id="KW-0460">Magnesium</keyword>
<dbReference type="GO" id="GO:0003887">
    <property type="term" value="F:DNA-directed DNA polymerase activity"/>
    <property type="evidence" value="ECO:0007669"/>
    <property type="project" value="UniProtKB-KW"/>
</dbReference>
<keyword evidence="14" id="KW-0239">DNA-directed DNA polymerase</keyword>
<feature type="coiled-coil region" evidence="19">
    <location>
        <begin position="1020"/>
        <end position="1089"/>
    </location>
</feature>
<keyword evidence="19" id="KW-0175">Coiled coil</keyword>
<name>A0A6L2LL66_TANCI</name>
<evidence type="ECO:0000256" key="17">
    <source>
        <dbReference type="ARBA" id="ARBA00023268"/>
    </source>
</evidence>
<keyword evidence="5" id="KW-0479">Metal-binding</keyword>
<gene>
    <name evidence="23" type="ORF">Tci_032893</name>
</gene>
<dbReference type="InterPro" id="IPR039537">
    <property type="entry name" value="Retrotran_Ty1/copia-like"/>
</dbReference>
<evidence type="ECO:0000256" key="7">
    <source>
        <dbReference type="ARBA" id="ARBA00022750"/>
    </source>
</evidence>
<dbReference type="PANTHER" id="PTHR42648:SF11">
    <property type="entry name" value="TRANSPOSON TY4-P GAG-POL POLYPROTEIN"/>
    <property type="match status" value="1"/>
</dbReference>
<evidence type="ECO:0000256" key="10">
    <source>
        <dbReference type="ARBA" id="ARBA00022840"/>
    </source>
</evidence>
<evidence type="ECO:0000313" key="23">
    <source>
        <dbReference type="EMBL" id="GEU60915.1"/>
    </source>
</evidence>
<evidence type="ECO:0000256" key="4">
    <source>
        <dbReference type="ARBA" id="ARBA00022722"/>
    </source>
</evidence>
<keyword evidence="7" id="KW-0064">Aspartyl protease</keyword>
<evidence type="ECO:0000256" key="14">
    <source>
        <dbReference type="ARBA" id="ARBA00022932"/>
    </source>
</evidence>
<evidence type="ECO:0000256" key="19">
    <source>
        <dbReference type="SAM" id="Coils"/>
    </source>
</evidence>
<dbReference type="PANTHER" id="PTHR42648">
    <property type="entry name" value="TRANSPOSASE, PUTATIVE-RELATED"/>
    <property type="match status" value="1"/>
</dbReference>
<dbReference type="SUPFAM" id="SSF53098">
    <property type="entry name" value="Ribonuclease H-like"/>
    <property type="match status" value="1"/>
</dbReference>
<keyword evidence="16" id="KW-0233">DNA recombination</keyword>
<dbReference type="PROSITE" id="PS50994">
    <property type="entry name" value="INTEGRASE"/>
    <property type="match status" value="1"/>
</dbReference>
<dbReference type="Pfam" id="PF00665">
    <property type="entry name" value="rve"/>
    <property type="match status" value="1"/>
</dbReference>
<keyword evidence="14" id="KW-0548">Nucleotidyltransferase</keyword>
<keyword evidence="14" id="KW-0808">Transferase</keyword>
<sequence length="1888" mass="215997">MMKDHAFAEINVRQLDVVQNGQVTKTRTHINLLQTSEFYSNYLVCRISTHKFAALLLWSNRGQSNEKSSTRFVFSHFMLKNRRRTIAEKSHVLRMLESGKRSPYCTLPGVKLDERSCGGYPISVSSFRINNTSVIPLVIPRNSASAFERATTFCFLLRHVTRFPQTKSKIEILDHKHAEGTAKNSQDNKVLRLEGCVLSQDCCGLSQDCCVLFQDTLRFVSKPVAICLKTVAGCLQTRCVLSKDSLRFVSKLTAPNGKMIVDSIENGPYVRRMLATPGEPDLYVSVPESFHEQTDEELTKTDIKRMDADDQAIQTILLALPEEVYAAVDSYETAKEIWERVRSDIGELEKKAKLFNEWEKFTSTDGESIKSYYHRFMQLMNDLKRNKHFPENIASNLNFLNNLQPEWKRHVTIEEVNELRAEHLVKSHDPLALMDHSQNSFNFPTTHEDQSSSSTHPQQSFPINNTYNPHPSVNQNFRQPQCWRKWWELGWTWKSNGLVVVPRIANQSGTGNVVAARAEGTGIGNQPRCYNCRGLGHITRNCTARPKRRDAAYLQTQLLIAQKEEARIQLQAEEFNFMAAAGDLDEIEEVNANCILMASLQQASTSGTQHDRAPVYDIDGSAENDNHVTSVAPRIVQSGGTVETSPAPNEEIRAHQETVYHNLVDQVAQVDMINRNMRATNAELKYKLARYKIQEQRVEIKKSSISSLMEEKKKLKHDFKIREDKFLNKEVDLEATIKDLENMLLKRDQTIQTMHMLNPKPDSFYHPNQKMALGYPSPSYLKKAQLKQQSLYNGNLLSEVHDPPAVYDSEETLELAQESREKMRLLKKEIKPANYAKINHLSGVFVPQTSKSKEELFLSNVSNMVTVSKTISIPNEDLLDDTTLSVARKFLNEVKSSLVTFQHVVKQKMTLEVQNWSSSAHKEVHRIISHETAPIINQVDARVQNFEIQFLQEAAKFVRDFKSLANEADESLDKQKSLELEIERLLKASISHDIMSIVQNSFVDVSSDLRTELDQCKYDKISYDKAYNDMQQKVEQLQAQLRDLKGKSSDTPSVSNTLDPLNQKLESKIAELEFQVVNYKREISHLKTTYKNLFDSIKSNRAHAKLHDLIFENAKLRAWLFEKTYESVKNTSGKSMTSHGDKPKLNDVTPLSKKLHASMPSHSVPQPIEFNVVKNRNVVQICLWCINSGCSKHMTGNIKLLINFVWKFLGTVRFENDHIAAILGYGDLKWGNITITRVYFVEGLGRNLFSVGQFCDADLEVAFRRNTCFIRDLNGVDLLKGNRSTNLYTINLYDIASASPICLMARATPTKSWLWHQRLSHLNFDTINDLARNDLRLHLLYMDLCGPMRVASINGKRYVLVIVDDYSRYTWVHFLRTKDETPEVINNFLKKISVRLQAPVIIVRTDNGTEFNNQVLKEYFDSVGITHETSAAKTPQQNGVVERKNHTLVEAARTMLIFSHAPLFLWAEAIATACYTQNRSIIHRRFNKTPYELIHSRKPDISYLHVFGALCYLKNDREDIGKLGAKGDIGFFIGYSANLVAYRVYNQRTRKIMETMNVTFDELHYIMNILVVDRQKALYGLKQAPRVWYDELSTFLLQNGFSKGTIDPTLFTRRFDDDILVVQVYVDDIIFGSTDPRYATLFFDLMKSQFEMSMMGEMTFFLGLQVNQSPSGIFINQSKYVQDILMKYGLNTSDIVGTPMDIKDKLDLDQIGTSVDATKYRSMIGALMYLTSNRPDIVQATCYTKDSGFELTGFSDTDYAGCKDTFKSTSEYVSLSACCARILWMRTQLTDYGYHFDKIPIYCDSKSAIAISCNPVQHSRMKHIAVRYHFIKEHVEKGTIELYFVKTDYQLADIFTKALPVDRFNYLVCRLGMCSLCPQELDRLAKLQ</sequence>
<evidence type="ECO:0000256" key="3">
    <source>
        <dbReference type="ARBA" id="ARBA00022670"/>
    </source>
</evidence>
<keyword evidence="18" id="KW-0862">Zinc</keyword>
<keyword evidence="3" id="KW-0645">Protease</keyword>
<dbReference type="GO" id="GO:0008270">
    <property type="term" value="F:zinc ion binding"/>
    <property type="evidence" value="ECO:0007669"/>
    <property type="project" value="UniProtKB-KW"/>
</dbReference>
<protein>
    <submittedName>
        <fullName evidence="23">Retrovirus-related Pol polyprotein from transposon TNT 1-94</fullName>
    </submittedName>
</protein>
<dbReference type="PROSITE" id="PS50158">
    <property type="entry name" value="ZF_CCHC"/>
    <property type="match status" value="1"/>
</dbReference>
<evidence type="ECO:0000259" key="22">
    <source>
        <dbReference type="PROSITE" id="PS50994"/>
    </source>
</evidence>
<feature type="region of interest" description="Disordered" evidence="20">
    <location>
        <begin position="442"/>
        <end position="461"/>
    </location>
</feature>
<keyword evidence="8" id="KW-0255">Endonuclease</keyword>
<evidence type="ECO:0000256" key="12">
    <source>
        <dbReference type="ARBA" id="ARBA00022908"/>
    </source>
</evidence>
<feature type="domain" description="Integrase catalytic" evidence="22">
    <location>
        <begin position="1332"/>
        <end position="1498"/>
    </location>
</feature>
<evidence type="ECO:0000256" key="8">
    <source>
        <dbReference type="ARBA" id="ARBA00022759"/>
    </source>
</evidence>
<dbReference type="GO" id="GO:0005524">
    <property type="term" value="F:ATP binding"/>
    <property type="evidence" value="ECO:0007669"/>
    <property type="project" value="UniProtKB-KW"/>
</dbReference>
<dbReference type="InterPro" id="IPR025724">
    <property type="entry name" value="GAG-pre-integrase_dom"/>
</dbReference>
<dbReference type="GO" id="GO:0004190">
    <property type="term" value="F:aspartic-type endopeptidase activity"/>
    <property type="evidence" value="ECO:0007669"/>
    <property type="project" value="UniProtKB-KW"/>
</dbReference>
<evidence type="ECO:0000256" key="11">
    <source>
        <dbReference type="ARBA" id="ARBA00022842"/>
    </source>
</evidence>
<keyword evidence="18" id="KW-0863">Zinc-finger</keyword>
<dbReference type="GO" id="GO:0006310">
    <property type="term" value="P:DNA recombination"/>
    <property type="evidence" value="ECO:0007669"/>
    <property type="project" value="UniProtKB-KW"/>
</dbReference>
<dbReference type="InterPro" id="IPR012337">
    <property type="entry name" value="RNaseH-like_sf"/>
</dbReference>
<evidence type="ECO:0000256" key="15">
    <source>
        <dbReference type="ARBA" id="ARBA00023113"/>
    </source>
</evidence>
<dbReference type="GO" id="GO:0015074">
    <property type="term" value="P:DNA integration"/>
    <property type="evidence" value="ECO:0007669"/>
    <property type="project" value="UniProtKB-KW"/>
</dbReference>
<organism evidence="23">
    <name type="scientific">Tanacetum cinerariifolium</name>
    <name type="common">Dalmatian daisy</name>
    <name type="synonym">Chrysanthemum cinerariifolium</name>
    <dbReference type="NCBI Taxonomy" id="118510"/>
    <lineage>
        <taxon>Eukaryota</taxon>
        <taxon>Viridiplantae</taxon>
        <taxon>Streptophyta</taxon>
        <taxon>Embryophyta</taxon>
        <taxon>Tracheophyta</taxon>
        <taxon>Spermatophyta</taxon>
        <taxon>Magnoliopsida</taxon>
        <taxon>eudicotyledons</taxon>
        <taxon>Gunneridae</taxon>
        <taxon>Pentapetalae</taxon>
        <taxon>asterids</taxon>
        <taxon>campanulids</taxon>
        <taxon>Asterales</taxon>
        <taxon>Asteraceae</taxon>
        <taxon>Asteroideae</taxon>
        <taxon>Anthemideae</taxon>
        <taxon>Anthemidinae</taxon>
        <taxon>Tanacetum</taxon>
    </lineage>
</organism>
<evidence type="ECO:0000256" key="20">
    <source>
        <dbReference type="SAM" id="MobiDB-lite"/>
    </source>
</evidence>
<dbReference type="Pfam" id="PF13976">
    <property type="entry name" value="gag_pre-integrs"/>
    <property type="match status" value="1"/>
</dbReference>
<dbReference type="CDD" id="cd09272">
    <property type="entry name" value="RNase_HI_RT_Ty1"/>
    <property type="match status" value="1"/>
</dbReference>
<evidence type="ECO:0000256" key="18">
    <source>
        <dbReference type="PROSITE-ProRule" id="PRU00047"/>
    </source>
</evidence>
<dbReference type="Pfam" id="PF22936">
    <property type="entry name" value="Pol_BBD"/>
    <property type="match status" value="1"/>
</dbReference>
<dbReference type="GO" id="GO:0006508">
    <property type="term" value="P:proteolysis"/>
    <property type="evidence" value="ECO:0007669"/>
    <property type="project" value="UniProtKB-KW"/>
</dbReference>
<dbReference type="SUPFAM" id="SSF56672">
    <property type="entry name" value="DNA/RNA polymerases"/>
    <property type="match status" value="1"/>
</dbReference>
<dbReference type="Pfam" id="PF25597">
    <property type="entry name" value="SH3_retrovirus"/>
    <property type="match status" value="1"/>
</dbReference>
<keyword evidence="6" id="KW-0547">Nucleotide-binding</keyword>
<dbReference type="InterPro" id="IPR013103">
    <property type="entry name" value="RVT_2"/>
</dbReference>
<evidence type="ECO:0000256" key="5">
    <source>
        <dbReference type="ARBA" id="ARBA00022723"/>
    </source>
</evidence>
<accession>A0A6L2LL66</accession>
<dbReference type="InterPro" id="IPR036397">
    <property type="entry name" value="RNaseH_sf"/>
</dbReference>
<evidence type="ECO:0000256" key="9">
    <source>
        <dbReference type="ARBA" id="ARBA00022801"/>
    </source>
</evidence>
<keyword evidence="10" id="KW-0067">ATP-binding</keyword>
<keyword evidence="13" id="KW-0695">RNA-directed DNA polymerase</keyword>
<dbReference type="InterPro" id="IPR057670">
    <property type="entry name" value="SH3_retrovirus"/>
</dbReference>
<keyword evidence="2" id="KW-1188">Viral release from host cell</keyword>
<evidence type="ECO:0000256" key="6">
    <source>
        <dbReference type="ARBA" id="ARBA00022741"/>
    </source>
</evidence>
<evidence type="ECO:0000256" key="13">
    <source>
        <dbReference type="ARBA" id="ARBA00022918"/>
    </source>
</evidence>
<dbReference type="GO" id="GO:0003964">
    <property type="term" value="F:RNA-directed DNA polymerase activity"/>
    <property type="evidence" value="ECO:0007669"/>
    <property type="project" value="UniProtKB-KW"/>
</dbReference>
<evidence type="ECO:0000256" key="16">
    <source>
        <dbReference type="ARBA" id="ARBA00023172"/>
    </source>
</evidence>
<keyword evidence="9" id="KW-0378">Hydrolase</keyword>
<evidence type="ECO:0000256" key="2">
    <source>
        <dbReference type="ARBA" id="ARBA00022612"/>
    </source>
</evidence>